<dbReference type="InterPro" id="IPR000515">
    <property type="entry name" value="MetI-like"/>
</dbReference>
<evidence type="ECO:0000259" key="9">
    <source>
        <dbReference type="PROSITE" id="PS50928"/>
    </source>
</evidence>
<keyword evidence="6 8" id="KW-1133">Transmembrane helix</keyword>
<dbReference type="Proteomes" id="UP000683139">
    <property type="component" value="Unassembled WGS sequence"/>
</dbReference>
<dbReference type="InterPro" id="IPR035906">
    <property type="entry name" value="MetI-like_sf"/>
</dbReference>
<dbReference type="SUPFAM" id="SSF161098">
    <property type="entry name" value="MetI-like"/>
    <property type="match status" value="1"/>
</dbReference>
<evidence type="ECO:0000313" key="10">
    <source>
        <dbReference type="EMBL" id="GIP17144.1"/>
    </source>
</evidence>
<feature type="transmembrane region" description="Helical" evidence="8">
    <location>
        <begin position="20"/>
        <end position="42"/>
    </location>
</feature>
<feature type="transmembrane region" description="Helical" evidence="8">
    <location>
        <begin position="70"/>
        <end position="97"/>
    </location>
</feature>
<comment type="similarity">
    <text evidence="8">Belongs to the binding-protein-dependent transport system permease family.</text>
</comment>
<feature type="transmembrane region" description="Helical" evidence="8">
    <location>
        <begin position="188"/>
        <end position="207"/>
    </location>
</feature>
<dbReference type="NCBIfam" id="TIGR01726">
    <property type="entry name" value="HEQRo_perm_3TM"/>
    <property type="match status" value="1"/>
</dbReference>
<evidence type="ECO:0000256" key="1">
    <source>
        <dbReference type="ARBA" id="ARBA00004651"/>
    </source>
</evidence>
<evidence type="ECO:0000256" key="8">
    <source>
        <dbReference type="RuleBase" id="RU363032"/>
    </source>
</evidence>
<evidence type="ECO:0000256" key="4">
    <source>
        <dbReference type="ARBA" id="ARBA00022692"/>
    </source>
</evidence>
<dbReference type="NCBIfam" id="TIGR03003">
    <property type="entry name" value="ectoine_ehuD"/>
    <property type="match status" value="1"/>
</dbReference>
<evidence type="ECO:0000256" key="6">
    <source>
        <dbReference type="ARBA" id="ARBA00022989"/>
    </source>
</evidence>
<dbReference type="CDD" id="cd06261">
    <property type="entry name" value="TM_PBP2"/>
    <property type="match status" value="1"/>
</dbReference>
<dbReference type="RefSeq" id="WP_213516095.1">
    <property type="nucleotide sequence ID" value="NZ_BOSE01000004.1"/>
</dbReference>
<evidence type="ECO:0000256" key="3">
    <source>
        <dbReference type="ARBA" id="ARBA00022475"/>
    </source>
</evidence>
<evidence type="ECO:0000313" key="11">
    <source>
        <dbReference type="Proteomes" id="UP000683139"/>
    </source>
</evidence>
<gene>
    <name evidence="10" type="ORF">J40TS1_27860</name>
</gene>
<comment type="subcellular location">
    <subcellularLocation>
        <location evidence="1 8">Cell membrane</location>
        <topology evidence="1 8">Multi-pass membrane protein</topology>
    </subcellularLocation>
</comment>
<evidence type="ECO:0000256" key="7">
    <source>
        <dbReference type="ARBA" id="ARBA00023136"/>
    </source>
</evidence>
<keyword evidence="3" id="KW-1003">Cell membrane</keyword>
<dbReference type="GO" id="GO:0043190">
    <property type="term" value="C:ATP-binding cassette (ABC) transporter complex"/>
    <property type="evidence" value="ECO:0007669"/>
    <property type="project" value="InterPro"/>
</dbReference>
<dbReference type="GO" id="GO:0022857">
    <property type="term" value="F:transmembrane transporter activity"/>
    <property type="evidence" value="ECO:0007669"/>
    <property type="project" value="InterPro"/>
</dbReference>
<name>A0A919YRS7_9BACL</name>
<dbReference type="InterPro" id="IPR010065">
    <property type="entry name" value="AA_ABC_transptr_permease_3TM"/>
</dbReference>
<keyword evidence="7 8" id="KW-0472">Membrane</keyword>
<feature type="domain" description="ABC transmembrane type-1" evidence="9">
    <location>
        <begin position="18"/>
        <end position="207"/>
    </location>
</feature>
<dbReference type="PANTHER" id="PTHR30614">
    <property type="entry name" value="MEMBRANE COMPONENT OF AMINO ACID ABC TRANSPORTER"/>
    <property type="match status" value="1"/>
</dbReference>
<dbReference type="EMBL" id="BOSE01000004">
    <property type="protein sequence ID" value="GIP17144.1"/>
    <property type="molecule type" value="Genomic_DNA"/>
</dbReference>
<reference evidence="10" key="1">
    <citation type="submission" date="2021-03" db="EMBL/GenBank/DDBJ databases">
        <title>Antimicrobial resistance genes in bacteria isolated from Japanese honey, and their potential for conferring macrolide and lincosamide resistance in the American foulbrood pathogen Paenibacillus larvae.</title>
        <authorList>
            <person name="Okamoto M."/>
            <person name="Kumagai M."/>
            <person name="Kanamori H."/>
            <person name="Takamatsu D."/>
        </authorList>
    </citation>
    <scope>NUCLEOTIDE SEQUENCE</scope>
    <source>
        <strain evidence="10">J40TS1</strain>
    </source>
</reference>
<keyword evidence="2 8" id="KW-0813">Transport</keyword>
<keyword evidence="5" id="KW-0029">Amino-acid transport</keyword>
<evidence type="ECO:0000256" key="5">
    <source>
        <dbReference type="ARBA" id="ARBA00022970"/>
    </source>
</evidence>
<dbReference type="Gene3D" id="1.10.3720.10">
    <property type="entry name" value="MetI-like"/>
    <property type="match status" value="1"/>
</dbReference>
<keyword evidence="11" id="KW-1185">Reference proteome</keyword>
<dbReference type="PROSITE" id="PS50928">
    <property type="entry name" value="ABC_TM1"/>
    <property type="match status" value="1"/>
</dbReference>
<dbReference type="PANTHER" id="PTHR30614:SF0">
    <property type="entry name" value="L-CYSTINE TRANSPORT SYSTEM PERMEASE PROTEIN TCYL"/>
    <property type="match status" value="1"/>
</dbReference>
<keyword evidence="4 8" id="KW-0812">Transmembrane</keyword>
<protein>
    <submittedName>
        <fullName evidence="10">Ectoine/hydroxyectoine ABC transporter permease subunit EhuD</fullName>
    </submittedName>
</protein>
<evidence type="ECO:0000256" key="2">
    <source>
        <dbReference type="ARBA" id="ARBA00022448"/>
    </source>
</evidence>
<dbReference type="AlphaFoldDB" id="A0A919YRS7"/>
<sequence length="224" mass="24666">MWDWNYTWEILPQLLKVVPITIAATLSAFIFACALGAPLAMAKQSKNKWLSLPVSAIADFIRKTPLIIQLFVLVFVLPTSIGLTLSPFVAGMIGLGIHYSTYLSEVYRSGIEAVPKGQWEASTALNFTKTNTWLRIILPQSIPPTIPVMGNYLITMFKETPTLSAITLVELLMTAKTLGSSSFKYVEALTLVGLIFLVLSYPSALLVRALERRMQAREGSAAIK</sequence>
<proteinExistence type="inferred from homology"/>
<dbReference type="Pfam" id="PF00528">
    <property type="entry name" value="BPD_transp_1"/>
    <property type="match status" value="1"/>
</dbReference>
<organism evidence="10 11">
    <name type="scientific">Paenibacillus montaniterrae</name>
    <dbReference type="NCBI Taxonomy" id="429341"/>
    <lineage>
        <taxon>Bacteria</taxon>
        <taxon>Bacillati</taxon>
        <taxon>Bacillota</taxon>
        <taxon>Bacilli</taxon>
        <taxon>Bacillales</taxon>
        <taxon>Paenibacillaceae</taxon>
        <taxon>Paenibacillus</taxon>
    </lineage>
</organism>
<accession>A0A919YRS7</accession>
<comment type="caution">
    <text evidence="10">The sequence shown here is derived from an EMBL/GenBank/DDBJ whole genome shotgun (WGS) entry which is preliminary data.</text>
</comment>
<dbReference type="InterPro" id="IPR043429">
    <property type="entry name" value="ArtM/GltK/GlnP/TcyL/YhdX-like"/>
</dbReference>
<dbReference type="InterPro" id="IPR014341">
    <property type="entry name" value="Ectoine_EhuD"/>
</dbReference>
<dbReference type="GO" id="GO:0006865">
    <property type="term" value="P:amino acid transport"/>
    <property type="evidence" value="ECO:0007669"/>
    <property type="project" value="UniProtKB-KW"/>
</dbReference>